<evidence type="ECO:0008006" key="3">
    <source>
        <dbReference type="Google" id="ProtNLM"/>
    </source>
</evidence>
<dbReference type="RefSeq" id="WP_201652990.1">
    <property type="nucleotide sequence ID" value="NZ_JAEQNC010000002.1"/>
</dbReference>
<protein>
    <recommendedName>
        <fullName evidence="3">Calcium-binding protein</fullName>
    </recommendedName>
</protein>
<dbReference type="PRINTS" id="PR00313">
    <property type="entry name" value="CABNDNGRPT"/>
</dbReference>
<dbReference type="GO" id="GO:0005509">
    <property type="term" value="F:calcium ion binding"/>
    <property type="evidence" value="ECO:0007669"/>
    <property type="project" value="InterPro"/>
</dbReference>
<dbReference type="Proteomes" id="UP000633219">
    <property type="component" value="Unassembled WGS sequence"/>
</dbReference>
<dbReference type="InterPro" id="IPR001343">
    <property type="entry name" value="Hemolysn_Ca-bd"/>
</dbReference>
<comment type="caution">
    <text evidence="1">The sequence shown here is derived from an EMBL/GenBank/DDBJ whole genome shotgun (WGS) entry which is preliminary data.</text>
</comment>
<dbReference type="InterPro" id="IPR018511">
    <property type="entry name" value="Hemolysin-typ_Ca-bd_CS"/>
</dbReference>
<evidence type="ECO:0000313" key="2">
    <source>
        <dbReference type="Proteomes" id="UP000633219"/>
    </source>
</evidence>
<dbReference type="SUPFAM" id="SSF51120">
    <property type="entry name" value="beta-Roll"/>
    <property type="match status" value="1"/>
</dbReference>
<proteinExistence type="predicted"/>
<dbReference type="PROSITE" id="PS00330">
    <property type="entry name" value="HEMOLYSIN_CALCIUM"/>
    <property type="match status" value="1"/>
</dbReference>
<sequence length="404" mass="41147">MATHTIKSDSSKQWVINKDNDTWNLAENATLHVYGKTAVYVAAGYERNTLNINGDILNTGGETPSGPDFEAASLGIYVVGNNNTINIGATSHIMAGAGVVALQSNGATVNNRGDIVATNVGIVLGGAGVVVNSGEITGFQGVSAGADSTVTNTASGRIIGGAGAVEFSEDGDNKLFNQGFIAAAGGPVAIADGNGNSRIINTGTIEGAVSLGGGSDRFDTSMGVFRGTVTGGDGDDTYLTSSKLSVIEAVGEGTDTVRSSASFTLAANVEALVLTGKAINGTGNELDNTITGNAGNNKLDGKAGADVLDGGKGNDILIGGTEGDLFLFRPGYGVDTIKDYADGTDKIGILGFAKIDDFSELTIKQNARTDGDVWIELGNGDRIVIEDTLKTDLDATDFLFSLVV</sequence>
<dbReference type="EMBL" id="JAEQNC010000002">
    <property type="protein sequence ID" value="MBL0371015.1"/>
    <property type="molecule type" value="Genomic_DNA"/>
</dbReference>
<dbReference type="Gene3D" id="2.150.10.10">
    <property type="entry name" value="Serralysin-like metalloprotease, C-terminal"/>
    <property type="match status" value="1"/>
</dbReference>
<accession>A0A937CJE3</accession>
<evidence type="ECO:0000313" key="1">
    <source>
        <dbReference type="EMBL" id="MBL0371015.1"/>
    </source>
</evidence>
<dbReference type="AlphaFoldDB" id="A0A937CJE3"/>
<organism evidence="1 2">
    <name type="scientific">Rhizobium setariae</name>
    <dbReference type="NCBI Taxonomy" id="2801340"/>
    <lineage>
        <taxon>Bacteria</taxon>
        <taxon>Pseudomonadati</taxon>
        <taxon>Pseudomonadota</taxon>
        <taxon>Alphaproteobacteria</taxon>
        <taxon>Hyphomicrobiales</taxon>
        <taxon>Rhizobiaceae</taxon>
        <taxon>Rhizobium/Agrobacterium group</taxon>
        <taxon>Rhizobium</taxon>
    </lineage>
</organism>
<dbReference type="InterPro" id="IPR011049">
    <property type="entry name" value="Serralysin-like_metalloprot_C"/>
</dbReference>
<keyword evidence="2" id="KW-1185">Reference proteome</keyword>
<dbReference type="Pfam" id="PF00353">
    <property type="entry name" value="HemolysinCabind"/>
    <property type="match status" value="1"/>
</dbReference>
<name>A0A937CJE3_9HYPH</name>
<reference evidence="1" key="1">
    <citation type="submission" date="2021-01" db="EMBL/GenBank/DDBJ databases">
        <title>Rhizobium sp. strain KVB221 16S ribosomal RNA gene Genome sequencing and assembly.</title>
        <authorList>
            <person name="Kang M."/>
        </authorList>
    </citation>
    <scope>NUCLEOTIDE SEQUENCE</scope>
    <source>
        <strain evidence="1">KVB221</strain>
    </source>
</reference>
<gene>
    <name evidence="1" type="ORF">JJB09_03150</name>
</gene>